<dbReference type="AlphaFoldDB" id="A0A8S1RQI0"/>
<sequence>MIRDFIIFDQTQHCLFYKAYGDNLINLYGVYYEFHRVLLLELYVYYTTYLTSKNPSEPNLPISLINFQDLLTFLNSIINEILLPSTYQEILHHSQQCLFFHALLMN</sequence>
<gene>
    <name evidence="1" type="ORF">PSON_ATCC_30995.1.T3650012</name>
</gene>
<accession>A0A8S1RQI0</accession>
<protein>
    <submittedName>
        <fullName evidence="1">Uncharacterized protein</fullName>
    </submittedName>
</protein>
<reference evidence="1" key="1">
    <citation type="submission" date="2021-01" db="EMBL/GenBank/DDBJ databases">
        <authorList>
            <consortium name="Genoscope - CEA"/>
            <person name="William W."/>
        </authorList>
    </citation>
    <scope>NUCLEOTIDE SEQUENCE</scope>
</reference>
<dbReference type="Proteomes" id="UP000692954">
    <property type="component" value="Unassembled WGS sequence"/>
</dbReference>
<keyword evidence="2" id="KW-1185">Reference proteome</keyword>
<organism evidence="1 2">
    <name type="scientific">Paramecium sonneborni</name>
    <dbReference type="NCBI Taxonomy" id="65129"/>
    <lineage>
        <taxon>Eukaryota</taxon>
        <taxon>Sar</taxon>
        <taxon>Alveolata</taxon>
        <taxon>Ciliophora</taxon>
        <taxon>Intramacronucleata</taxon>
        <taxon>Oligohymenophorea</taxon>
        <taxon>Peniculida</taxon>
        <taxon>Parameciidae</taxon>
        <taxon>Paramecium</taxon>
    </lineage>
</organism>
<name>A0A8S1RQI0_9CILI</name>
<dbReference type="EMBL" id="CAJJDN010000365">
    <property type="protein sequence ID" value="CAD8131061.1"/>
    <property type="molecule type" value="Genomic_DNA"/>
</dbReference>
<comment type="caution">
    <text evidence="1">The sequence shown here is derived from an EMBL/GenBank/DDBJ whole genome shotgun (WGS) entry which is preliminary data.</text>
</comment>
<proteinExistence type="predicted"/>
<evidence type="ECO:0000313" key="2">
    <source>
        <dbReference type="Proteomes" id="UP000692954"/>
    </source>
</evidence>
<evidence type="ECO:0000313" key="1">
    <source>
        <dbReference type="EMBL" id="CAD8131061.1"/>
    </source>
</evidence>